<dbReference type="AlphaFoldDB" id="A0A430FFV0"/>
<organism evidence="2 3">
    <name type="scientific">Bifidobacterium goeldii</name>
    <dbReference type="NCBI Taxonomy" id="2306975"/>
    <lineage>
        <taxon>Bacteria</taxon>
        <taxon>Bacillati</taxon>
        <taxon>Actinomycetota</taxon>
        <taxon>Actinomycetes</taxon>
        <taxon>Bifidobacteriales</taxon>
        <taxon>Bifidobacteriaceae</taxon>
        <taxon>Bifidobacterium</taxon>
    </lineage>
</organism>
<proteinExistence type="predicted"/>
<comment type="caution">
    <text evidence="2">The sequence shown here is derived from an EMBL/GenBank/DDBJ whole genome shotgun (WGS) entry which is preliminary data.</text>
</comment>
<evidence type="ECO:0008006" key="4">
    <source>
        <dbReference type="Google" id="ProtNLM"/>
    </source>
</evidence>
<dbReference type="Proteomes" id="UP000287533">
    <property type="component" value="Unassembled WGS sequence"/>
</dbReference>
<dbReference type="EMBL" id="QXGL01000006">
    <property type="protein sequence ID" value="RSX51716.1"/>
    <property type="molecule type" value="Genomic_DNA"/>
</dbReference>
<reference evidence="2 3" key="1">
    <citation type="submission" date="2018-09" db="EMBL/GenBank/DDBJ databases">
        <title>Characterization of the phylogenetic diversity of five novel species belonging to the genus Bifidobacterium.</title>
        <authorList>
            <person name="Lugli G.A."/>
            <person name="Duranti S."/>
            <person name="Milani C."/>
        </authorList>
    </citation>
    <scope>NUCLEOTIDE SEQUENCE [LARGE SCALE GENOMIC DNA]</scope>
    <source>
        <strain evidence="2 3">2034B</strain>
    </source>
</reference>
<dbReference type="OrthoDB" id="3238654at2"/>
<keyword evidence="3" id="KW-1185">Reference proteome</keyword>
<keyword evidence="1" id="KW-0472">Membrane</keyword>
<feature type="transmembrane region" description="Helical" evidence="1">
    <location>
        <begin position="21"/>
        <end position="43"/>
    </location>
</feature>
<evidence type="ECO:0000313" key="3">
    <source>
        <dbReference type="Proteomes" id="UP000287533"/>
    </source>
</evidence>
<dbReference type="RefSeq" id="WP_125981853.1">
    <property type="nucleotide sequence ID" value="NZ_QXGL01000006.1"/>
</dbReference>
<name>A0A430FFV0_9BIFI</name>
<protein>
    <recommendedName>
        <fullName evidence="4">Colicin transporter</fullName>
    </recommendedName>
</protein>
<evidence type="ECO:0000313" key="2">
    <source>
        <dbReference type="EMBL" id="RSX51716.1"/>
    </source>
</evidence>
<keyword evidence="1" id="KW-1133">Transmembrane helix</keyword>
<sequence length="153" mass="16297">MATPDKKELAVATEAKNKKKTGIIVAAVVAVVIVIAAVAGWALTRGDDLESLKAQCATASEELRLAQNDYNNLLNGDAAEASAYTKDDVKDASTISALADEMSVEVPELAACNVDTAEEFKAQNQKIADNTTWYQEHTKSLDKAVKAVNNSLK</sequence>
<gene>
    <name evidence="2" type="ORF">D2E25_1691</name>
</gene>
<evidence type="ECO:0000256" key="1">
    <source>
        <dbReference type="SAM" id="Phobius"/>
    </source>
</evidence>
<accession>A0A430FFV0</accession>
<keyword evidence="1" id="KW-0812">Transmembrane</keyword>